<dbReference type="SMART" id="SM00388">
    <property type="entry name" value="HisKA"/>
    <property type="match status" value="1"/>
</dbReference>
<dbReference type="EMBL" id="BAAAHK010000009">
    <property type="protein sequence ID" value="GAA0946881.1"/>
    <property type="molecule type" value="Genomic_DNA"/>
</dbReference>
<dbReference type="PANTHER" id="PTHR45436">
    <property type="entry name" value="SENSOR HISTIDINE KINASE YKOH"/>
    <property type="match status" value="1"/>
</dbReference>
<proteinExistence type="predicted"/>
<dbReference type="Pfam" id="PF00512">
    <property type="entry name" value="HisKA"/>
    <property type="match status" value="1"/>
</dbReference>
<evidence type="ECO:0000259" key="12">
    <source>
        <dbReference type="PROSITE" id="PS50109"/>
    </source>
</evidence>
<evidence type="ECO:0000256" key="7">
    <source>
        <dbReference type="ARBA" id="ARBA00022777"/>
    </source>
</evidence>
<evidence type="ECO:0000256" key="3">
    <source>
        <dbReference type="ARBA" id="ARBA00012438"/>
    </source>
</evidence>
<keyword evidence="4" id="KW-0597">Phosphoprotein</keyword>
<dbReference type="SUPFAM" id="SSF55874">
    <property type="entry name" value="ATPase domain of HSP90 chaperone/DNA topoisomerase II/histidine kinase"/>
    <property type="match status" value="1"/>
</dbReference>
<keyword evidence="8 11" id="KW-1133">Transmembrane helix</keyword>
<evidence type="ECO:0000256" key="5">
    <source>
        <dbReference type="ARBA" id="ARBA00022679"/>
    </source>
</evidence>
<keyword evidence="5" id="KW-0808">Transferase</keyword>
<evidence type="ECO:0000313" key="13">
    <source>
        <dbReference type="EMBL" id="GAA0946881.1"/>
    </source>
</evidence>
<comment type="caution">
    <text evidence="13">The sequence shown here is derived from an EMBL/GenBank/DDBJ whole genome shotgun (WGS) entry which is preliminary data.</text>
</comment>
<evidence type="ECO:0000256" key="9">
    <source>
        <dbReference type="ARBA" id="ARBA00023012"/>
    </source>
</evidence>
<dbReference type="PROSITE" id="PS50109">
    <property type="entry name" value="HIS_KIN"/>
    <property type="match status" value="1"/>
</dbReference>
<organism evidence="13 14">
    <name type="scientific">Kribbella koreensis</name>
    <dbReference type="NCBI Taxonomy" id="57909"/>
    <lineage>
        <taxon>Bacteria</taxon>
        <taxon>Bacillati</taxon>
        <taxon>Actinomycetota</taxon>
        <taxon>Actinomycetes</taxon>
        <taxon>Propionibacteriales</taxon>
        <taxon>Kribbellaceae</taxon>
        <taxon>Kribbella</taxon>
    </lineage>
</organism>
<evidence type="ECO:0000256" key="11">
    <source>
        <dbReference type="SAM" id="Phobius"/>
    </source>
</evidence>
<dbReference type="InterPro" id="IPR050428">
    <property type="entry name" value="TCS_sensor_his_kinase"/>
</dbReference>
<evidence type="ECO:0000256" key="8">
    <source>
        <dbReference type="ARBA" id="ARBA00022989"/>
    </source>
</evidence>
<dbReference type="Proteomes" id="UP001500542">
    <property type="component" value="Unassembled WGS sequence"/>
</dbReference>
<dbReference type="Pfam" id="PF02518">
    <property type="entry name" value="HATPase_c"/>
    <property type="match status" value="1"/>
</dbReference>
<dbReference type="InterPro" id="IPR003661">
    <property type="entry name" value="HisK_dim/P_dom"/>
</dbReference>
<dbReference type="PANTHER" id="PTHR45436:SF5">
    <property type="entry name" value="SENSOR HISTIDINE KINASE TRCS"/>
    <property type="match status" value="1"/>
</dbReference>
<dbReference type="InterPro" id="IPR003594">
    <property type="entry name" value="HATPase_dom"/>
</dbReference>
<keyword evidence="7" id="KW-0418">Kinase</keyword>
<sequence>MSVISSRAREALSTPVRVPVPRLRTGLAVDVCLAVFVVAMMGLMLALPGHEAAPFHIMFLALAVAYGYRVWPVVPTLALIVAITVPGGWLMWTHASEGVLARAELAEIPLMPAVVGVMVWHAQRRATALRQVEEMAAKQVAGVNREREFFRDASHALRTPVTIARGHLELAAASGVAPGTAEDLTVALAQLERMSALSNRLLALARLDSGVAIRRQPTDLGELVGQLGANWSAGADRAWRIRNEETGIVAADPEWLALAIDALIENAVHFTADGGSITVACQLLETSFVIAVTDSGPGIDPEDLPAIFDRFWHRMPPNGPMGSGLGLSMARATAAAHGGTLTAHNHPLGGAVFELSLPR</sequence>
<protein>
    <recommendedName>
        <fullName evidence="3">histidine kinase</fullName>
        <ecNumber evidence="3">2.7.13.3</ecNumber>
    </recommendedName>
</protein>
<name>A0ABP4BCG2_9ACTN</name>
<dbReference type="InterPro" id="IPR036890">
    <property type="entry name" value="HATPase_C_sf"/>
</dbReference>
<keyword evidence="10 11" id="KW-0472">Membrane</keyword>
<dbReference type="RefSeq" id="WP_343972826.1">
    <property type="nucleotide sequence ID" value="NZ_BAAAHK010000009.1"/>
</dbReference>
<dbReference type="Gene3D" id="3.30.565.10">
    <property type="entry name" value="Histidine kinase-like ATPase, C-terminal domain"/>
    <property type="match status" value="1"/>
</dbReference>
<dbReference type="SMART" id="SM00387">
    <property type="entry name" value="HATPase_c"/>
    <property type="match status" value="1"/>
</dbReference>
<dbReference type="SUPFAM" id="SSF47384">
    <property type="entry name" value="Homodimeric domain of signal transducing histidine kinase"/>
    <property type="match status" value="1"/>
</dbReference>
<dbReference type="InterPro" id="IPR036097">
    <property type="entry name" value="HisK_dim/P_sf"/>
</dbReference>
<gene>
    <name evidence="13" type="ORF">GCM10009554_43190</name>
</gene>
<evidence type="ECO:0000256" key="2">
    <source>
        <dbReference type="ARBA" id="ARBA00004236"/>
    </source>
</evidence>
<dbReference type="CDD" id="cd00082">
    <property type="entry name" value="HisKA"/>
    <property type="match status" value="1"/>
</dbReference>
<feature type="transmembrane region" description="Helical" evidence="11">
    <location>
        <begin position="27"/>
        <end position="46"/>
    </location>
</feature>
<keyword evidence="9" id="KW-0902">Two-component regulatory system</keyword>
<keyword evidence="6 11" id="KW-0812">Transmembrane</keyword>
<comment type="catalytic activity">
    <reaction evidence="1">
        <text>ATP + protein L-histidine = ADP + protein N-phospho-L-histidine.</text>
        <dbReference type="EC" id="2.7.13.3"/>
    </reaction>
</comment>
<evidence type="ECO:0000313" key="14">
    <source>
        <dbReference type="Proteomes" id="UP001500542"/>
    </source>
</evidence>
<dbReference type="PRINTS" id="PR00344">
    <property type="entry name" value="BCTRLSENSOR"/>
</dbReference>
<evidence type="ECO:0000256" key="6">
    <source>
        <dbReference type="ARBA" id="ARBA00022692"/>
    </source>
</evidence>
<evidence type="ECO:0000256" key="1">
    <source>
        <dbReference type="ARBA" id="ARBA00000085"/>
    </source>
</evidence>
<dbReference type="Gene3D" id="1.10.287.130">
    <property type="match status" value="1"/>
</dbReference>
<accession>A0ABP4BCG2</accession>
<feature type="transmembrane region" description="Helical" evidence="11">
    <location>
        <begin position="73"/>
        <end position="92"/>
    </location>
</feature>
<dbReference type="InterPro" id="IPR005467">
    <property type="entry name" value="His_kinase_dom"/>
</dbReference>
<comment type="subcellular location">
    <subcellularLocation>
        <location evidence="2">Cell membrane</location>
    </subcellularLocation>
</comment>
<evidence type="ECO:0000256" key="4">
    <source>
        <dbReference type="ARBA" id="ARBA00022553"/>
    </source>
</evidence>
<evidence type="ECO:0000256" key="10">
    <source>
        <dbReference type="ARBA" id="ARBA00023136"/>
    </source>
</evidence>
<reference evidence="14" key="1">
    <citation type="journal article" date="2019" name="Int. J. Syst. Evol. Microbiol.">
        <title>The Global Catalogue of Microorganisms (GCM) 10K type strain sequencing project: providing services to taxonomists for standard genome sequencing and annotation.</title>
        <authorList>
            <consortium name="The Broad Institute Genomics Platform"/>
            <consortium name="The Broad Institute Genome Sequencing Center for Infectious Disease"/>
            <person name="Wu L."/>
            <person name="Ma J."/>
        </authorList>
    </citation>
    <scope>NUCLEOTIDE SEQUENCE [LARGE SCALE GENOMIC DNA]</scope>
    <source>
        <strain evidence="14">JCM 10977</strain>
    </source>
</reference>
<keyword evidence="14" id="KW-1185">Reference proteome</keyword>
<feature type="domain" description="Histidine kinase" evidence="12">
    <location>
        <begin position="152"/>
        <end position="359"/>
    </location>
</feature>
<dbReference type="InterPro" id="IPR004358">
    <property type="entry name" value="Sig_transdc_His_kin-like_C"/>
</dbReference>
<dbReference type="CDD" id="cd00075">
    <property type="entry name" value="HATPase"/>
    <property type="match status" value="1"/>
</dbReference>
<dbReference type="EC" id="2.7.13.3" evidence="3"/>